<sequence>MFDLTLTFDNGPDPEVTPRVLDILRARGLKATFFVVGRKLEHPDGPGLVRAALADGHRIGNHTYTHTIPLGENLDPDVVEAEIATTDRALRDAGAETRLFRPFGGGGNLDGRLLRRSVVDHLTGEGYSCVLWNAIPRDWADPEGWVETALAQCKAQPWTLIVLHDLPTGAMDRLEEFLDKATALGARFRQDFPDACVPIRDGRIAAPVEPYMSDAA</sequence>
<comment type="caution">
    <text evidence="6">The sequence shown here is derived from an EMBL/GenBank/DDBJ whole genome shotgun (WGS) entry which is preliminary data.</text>
</comment>
<evidence type="ECO:0000313" key="7">
    <source>
        <dbReference type="Proteomes" id="UP000198615"/>
    </source>
</evidence>
<proteinExistence type="inferred from homology"/>
<dbReference type="PROSITE" id="PS51677">
    <property type="entry name" value="NODB"/>
    <property type="match status" value="1"/>
</dbReference>
<evidence type="ECO:0000256" key="2">
    <source>
        <dbReference type="ARBA" id="ARBA00010973"/>
    </source>
</evidence>
<name>A0A8G2EW64_9PROT</name>
<evidence type="ECO:0000256" key="1">
    <source>
        <dbReference type="ARBA" id="ARBA00003236"/>
    </source>
</evidence>
<dbReference type="InterPro" id="IPR011330">
    <property type="entry name" value="Glyco_hydro/deAcase_b/a-brl"/>
</dbReference>
<gene>
    <name evidence="6" type="ORF">SAMN05660686_01940</name>
</gene>
<dbReference type="EMBL" id="FNBW01000005">
    <property type="protein sequence ID" value="SDF65558.1"/>
    <property type="molecule type" value="Genomic_DNA"/>
</dbReference>
<evidence type="ECO:0000256" key="4">
    <source>
        <dbReference type="ARBA" id="ARBA00032976"/>
    </source>
</evidence>
<dbReference type="Proteomes" id="UP000198615">
    <property type="component" value="Unassembled WGS sequence"/>
</dbReference>
<feature type="domain" description="NodB homology" evidence="5">
    <location>
        <begin position="2"/>
        <end position="189"/>
    </location>
</feature>
<organism evidence="6 7">
    <name type="scientific">Thalassobaculum litoreum DSM 18839</name>
    <dbReference type="NCBI Taxonomy" id="1123362"/>
    <lineage>
        <taxon>Bacteria</taxon>
        <taxon>Pseudomonadati</taxon>
        <taxon>Pseudomonadota</taxon>
        <taxon>Alphaproteobacteria</taxon>
        <taxon>Rhodospirillales</taxon>
        <taxon>Thalassobaculaceae</taxon>
        <taxon>Thalassobaculum</taxon>
    </lineage>
</organism>
<dbReference type="GO" id="GO:0016810">
    <property type="term" value="F:hydrolase activity, acting on carbon-nitrogen (but not peptide) bonds"/>
    <property type="evidence" value="ECO:0007669"/>
    <property type="project" value="InterPro"/>
</dbReference>
<dbReference type="PANTHER" id="PTHR10587">
    <property type="entry name" value="GLYCOSYL TRANSFERASE-RELATED"/>
    <property type="match status" value="1"/>
</dbReference>
<dbReference type="InterPro" id="IPR002509">
    <property type="entry name" value="NODB_dom"/>
</dbReference>
<dbReference type="RefSeq" id="WP_093149916.1">
    <property type="nucleotide sequence ID" value="NZ_FNBW01000005.1"/>
</dbReference>
<keyword evidence="7" id="KW-1185">Reference proteome</keyword>
<reference evidence="6 7" key="1">
    <citation type="submission" date="2016-10" db="EMBL/GenBank/DDBJ databases">
        <authorList>
            <person name="Varghese N."/>
            <person name="Submissions S."/>
        </authorList>
    </citation>
    <scope>NUCLEOTIDE SEQUENCE [LARGE SCALE GENOMIC DNA]</scope>
    <source>
        <strain evidence="6 7">DSM 18839</strain>
    </source>
</reference>
<dbReference type="SUPFAM" id="SSF88713">
    <property type="entry name" value="Glycoside hydrolase/deacetylase"/>
    <property type="match status" value="1"/>
</dbReference>
<evidence type="ECO:0000259" key="5">
    <source>
        <dbReference type="PROSITE" id="PS51677"/>
    </source>
</evidence>
<evidence type="ECO:0000313" key="6">
    <source>
        <dbReference type="EMBL" id="SDF65558.1"/>
    </source>
</evidence>
<evidence type="ECO:0000256" key="3">
    <source>
        <dbReference type="ARBA" id="ARBA00020071"/>
    </source>
</evidence>
<protein>
    <recommendedName>
        <fullName evidence="3">Chitooligosaccharide deacetylase</fullName>
    </recommendedName>
    <alternativeName>
        <fullName evidence="4">Nodulation protein B</fullName>
    </alternativeName>
</protein>
<dbReference type="Gene3D" id="3.20.20.370">
    <property type="entry name" value="Glycoside hydrolase/deacetylase"/>
    <property type="match status" value="1"/>
</dbReference>
<dbReference type="OrthoDB" id="9784220at2"/>
<dbReference type="Pfam" id="PF01522">
    <property type="entry name" value="Polysacc_deac_1"/>
    <property type="match status" value="1"/>
</dbReference>
<comment type="similarity">
    <text evidence="2">Belongs to the polysaccharide deacetylase family.</text>
</comment>
<dbReference type="AlphaFoldDB" id="A0A8G2EW64"/>
<accession>A0A8G2EW64</accession>
<comment type="function">
    <text evidence="1">Is involved in generating a small heat-stable compound (Nod), an acylated oligomer of N-acetylglucosamine, that stimulates mitosis in various plant protoplasts.</text>
</comment>
<dbReference type="CDD" id="cd10917">
    <property type="entry name" value="CE4_NodB_like_6s_7s"/>
    <property type="match status" value="1"/>
</dbReference>
<dbReference type="InterPro" id="IPR050248">
    <property type="entry name" value="Polysacc_deacetylase_ArnD"/>
</dbReference>
<dbReference type="GO" id="GO:0005975">
    <property type="term" value="P:carbohydrate metabolic process"/>
    <property type="evidence" value="ECO:0007669"/>
    <property type="project" value="InterPro"/>
</dbReference>